<sequence length="657" mass="73688">MNSINSLLSPEGYDWGMPSMSNGLSQEHAGPSDTSVQPHGVGFHPYESFNPMATNPPQIPAAFPDVNPRFPSPQDVPMEEQVDAQQENSGALPDAPQPSAPRRSRNGSLELEGHKEVLKRLYLTENKSLKEVMGIMKEEYSLPESTKRYKEKFEAWGWRKNLPGEYAQWMAQKANKRKREDGKETVFHYGGLRWNKADAEKSATRSKKARNRAETSVVETPSEIDYQTPRNVAISPQNALSPPRNTGKGKQAAQAQSEPEDEDEDEENDLSISWRGHSREQLISIFESARSHAENQSNRAEELFSTALEGYGHLLGATHEEAVKVAFAMASFYTEQGRSADADRVIEEVCRCHISKFGIEDRRTQQLILQIVEILNGWNRGTDALAFLARSKDLAETETVSTTRKTQSRRRGKTAQTQKAAPGNDLLDIAQDIVSTKSAARVDYGIGVARTHVAANDAAVEAFLQAIIHHCSGDLEALEIQNLKARSELLKFYNKTNQNLEQRATFLNAIEAATAVILRKTWDKQSFRSFEVLEALLELSASILKGSFEIEAWGLFNQIEHKTEDDFGWDEERTIWAKINIGIIYERNKGWEYAKSWFNHAYAASIAANGDEDGITKALQVALDKRHFSYLSDEGRPFKSIFGVSGITFRPARLHID</sequence>
<proteinExistence type="predicted"/>
<evidence type="ECO:0000313" key="3">
    <source>
        <dbReference type="EMBL" id="KAF4622665.1"/>
    </source>
</evidence>
<name>A0A8H4VW89_9HELO</name>
<dbReference type="InterPro" id="IPR011990">
    <property type="entry name" value="TPR-like_helical_dom_sf"/>
</dbReference>
<accession>A0A8H4VW89</accession>
<dbReference type="Gene3D" id="1.25.40.10">
    <property type="entry name" value="Tetratricopeptide repeat domain"/>
    <property type="match status" value="1"/>
</dbReference>
<evidence type="ECO:0000313" key="4">
    <source>
        <dbReference type="Proteomes" id="UP000566819"/>
    </source>
</evidence>
<dbReference type="EMBL" id="JAAMPI010001874">
    <property type="protein sequence ID" value="KAF4622665.1"/>
    <property type="molecule type" value="Genomic_DNA"/>
</dbReference>
<dbReference type="PANTHER" id="PTHR38788:SF3">
    <property type="entry name" value="CLR5 DOMAIN-CONTAINING PROTEIN"/>
    <property type="match status" value="1"/>
</dbReference>
<dbReference type="InterPro" id="IPR025676">
    <property type="entry name" value="Clr5_dom"/>
</dbReference>
<feature type="region of interest" description="Disordered" evidence="1">
    <location>
        <begin position="1"/>
        <end position="111"/>
    </location>
</feature>
<feature type="region of interest" description="Disordered" evidence="1">
    <location>
        <begin position="399"/>
        <end position="421"/>
    </location>
</feature>
<dbReference type="OrthoDB" id="5986190at2759"/>
<dbReference type="AlphaFoldDB" id="A0A8H4VW89"/>
<feature type="compositionally biased region" description="Polar residues" evidence="1">
    <location>
        <begin position="228"/>
        <end position="244"/>
    </location>
</feature>
<feature type="domain" description="Clr5" evidence="2">
    <location>
        <begin position="110"/>
        <end position="160"/>
    </location>
</feature>
<evidence type="ECO:0000256" key="1">
    <source>
        <dbReference type="SAM" id="MobiDB-lite"/>
    </source>
</evidence>
<comment type="caution">
    <text evidence="3">The sequence shown here is derived from an EMBL/GenBank/DDBJ whole genome shotgun (WGS) entry which is preliminary data.</text>
</comment>
<reference evidence="3 4" key="1">
    <citation type="submission" date="2020-03" db="EMBL/GenBank/DDBJ databases">
        <title>Draft Genome Sequence of Cudoniella acicularis.</title>
        <authorList>
            <person name="Buettner E."/>
            <person name="Kellner H."/>
        </authorList>
    </citation>
    <scope>NUCLEOTIDE SEQUENCE [LARGE SCALE GENOMIC DNA]</scope>
    <source>
        <strain evidence="3 4">DSM 108380</strain>
    </source>
</reference>
<organism evidence="3 4">
    <name type="scientific">Cudoniella acicularis</name>
    <dbReference type="NCBI Taxonomy" id="354080"/>
    <lineage>
        <taxon>Eukaryota</taxon>
        <taxon>Fungi</taxon>
        <taxon>Dikarya</taxon>
        <taxon>Ascomycota</taxon>
        <taxon>Pezizomycotina</taxon>
        <taxon>Leotiomycetes</taxon>
        <taxon>Helotiales</taxon>
        <taxon>Tricladiaceae</taxon>
        <taxon>Cudoniella</taxon>
    </lineage>
</organism>
<evidence type="ECO:0000259" key="2">
    <source>
        <dbReference type="Pfam" id="PF14420"/>
    </source>
</evidence>
<dbReference type="Pfam" id="PF14420">
    <property type="entry name" value="Clr5"/>
    <property type="match status" value="1"/>
</dbReference>
<keyword evidence="4" id="KW-1185">Reference proteome</keyword>
<dbReference type="Proteomes" id="UP000566819">
    <property type="component" value="Unassembled WGS sequence"/>
</dbReference>
<gene>
    <name evidence="3" type="ORF">G7Y89_g14362</name>
</gene>
<feature type="region of interest" description="Disordered" evidence="1">
    <location>
        <begin position="198"/>
        <end position="273"/>
    </location>
</feature>
<feature type="compositionally biased region" description="Acidic residues" evidence="1">
    <location>
        <begin position="258"/>
        <end position="269"/>
    </location>
</feature>
<dbReference type="PANTHER" id="PTHR38788">
    <property type="entry name" value="CLR5 DOMAIN-CONTAINING PROTEIN"/>
    <property type="match status" value="1"/>
</dbReference>
<protein>
    <recommendedName>
        <fullName evidence="2">Clr5 domain-containing protein</fullName>
    </recommendedName>
</protein>